<reference evidence="2" key="2">
    <citation type="submission" date="2020-11" db="EMBL/GenBank/DDBJ databases">
        <authorList>
            <person name="McCartney M.A."/>
            <person name="Auch B."/>
            <person name="Kono T."/>
            <person name="Mallez S."/>
            <person name="Becker A."/>
            <person name="Gohl D.M."/>
            <person name="Silverstein K.A.T."/>
            <person name="Koren S."/>
            <person name="Bechman K.B."/>
            <person name="Herman A."/>
            <person name="Abrahante J.E."/>
            <person name="Garbe J."/>
        </authorList>
    </citation>
    <scope>NUCLEOTIDE SEQUENCE</scope>
    <source>
        <strain evidence="2">Duluth1</strain>
        <tissue evidence="2">Whole animal</tissue>
    </source>
</reference>
<dbReference type="AlphaFoldDB" id="A0A9D4GKS2"/>
<sequence length="53" mass="5881">MFHARHLDGTYTYTVNQDVVFKTILANEGGGNDSNTGRFTASVAGVYMFTLQY</sequence>
<dbReference type="EMBL" id="JAIWYP010000006">
    <property type="protein sequence ID" value="KAH3815747.1"/>
    <property type="molecule type" value="Genomic_DNA"/>
</dbReference>
<dbReference type="PROSITE" id="PS50871">
    <property type="entry name" value="C1Q"/>
    <property type="match status" value="1"/>
</dbReference>
<evidence type="ECO:0000313" key="2">
    <source>
        <dbReference type="EMBL" id="KAH3815747.1"/>
    </source>
</evidence>
<keyword evidence="3" id="KW-1185">Reference proteome</keyword>
<name>A0A9D4GKS2_DREPO</name>
<evidence type="ECO:0000259" key="1">
    <source>
        <dbReference type="PROSITE" id="PS50871"/>
    </source>
</evidence>
<dbReference type="InterPro" id="IPR001073">
    <property type="entry name" value="C1q_dom"/>
</dbReference>
<dbReference type="SUPFAM" id="SSF49842">
    <property type="entry name" value="TNF-like"/>
    <property type="match status" value="1"/>
</dbReference>
<gene>
    <name evidence="2" type="ORF">DPMN_144278</name>
</gene>
<organism evidence="2 3">
    <name type="scientific">Dreissena polymorpha</name>
    <name type="common">Zebra mussel</name>
    <name type="synonym">Mytilus polymorpha</name>
    <dbReference type="NCBI Taxonomy" id="45954"/>
    <lineage>
        <taxon>Eukaryota</taxon>
        <taxon>Metazoa</taxon>
        <taxon>Spiralia</taxon>
        <taxon>Lophotrochozoa</taxon>
        <taxon>Mollusca</taxon>
        <taxon>Bivalvia</taxon>
        <taxon>Autobranchia</taxon>
        <taxon>Heteroconchia</taxon>
        <taxon>Euheterodonta</taxon>
        <taxon>Imparidentia</taxon>
        <taxon>Neoheterodontei</taxon>
        <taxon>Myida</taxon>
        <taxon>Dreissenoidea</taxon>
        <taxon>Dreissenidae</taxon>
        <taxon>Dreissena</taxon>
    </lineage>
</organism>
<feature type="domain" description="C1q" evidence="1">
    <location>
        <begin position="1"/>
        <end position="53"/>
    </location>
</feature>
<reference evidence="2" key="1">
    <citation type="journal article" date="2019" name="bioRxiv">
        <title>The Genome of the Zebra Mussel, Dreissena polymorpha: A Resource for Invasive Species Research.</title>
        <authorList>
            <person name="McCartney M.A."/>
            <person name="Auch B."/>
            <person name="Kono T."/>
            <person name="Mallez S."/>
            <person name="Zhang Y."/>
            <person name="Obille A."/>
            <person name="Becker A."/>
            <person name="Abrahante J.E."/>
            <person name="Garbe J."/>
            <person name="Badalamenti J.P."/>
            <person name="Herman A."/>
            <person name="Mangelson H."/>
            <person name="Liachko I."/>
            <person name="Sullivan S."/>
            <person name="Sone E.D."/>
            <person name="Koren S."/>
            <person name="Silverstein K.A.T."/>
            <person name="Beckman K.B."/>
            <person name="Gohl D.M."/>
        </authorList>
    </citation>
    <scope>NUCLEOTIDE SEQUENCE</scope>
    <source>
        <strain evidence="2">Duluth1</strain>
        <tissue evidence="2">Whole animal</tissue>
    </source>
</reference>
<dbReference type="Gene3D" id="2.60.120.40">
    <property type="match status" value="1"/>
</dbReference>
<dbReference type="Pfam" id="PF00386">
    <property type="entry name" value="C1q"/>
    <property type="match status" value="1"/>
</dbReference>
<accession>A0A9D4GKS2</accession>
<comment type="caution">
    <text evidence="2">The sequence shown here is derived from an EMBL/GenBank/DDBJ whole genome shotgun (WGS) entry which is preliminary data.</text>
</comment>
<proteinExistence type="predicted"/>
<protein>
    <recommendedName>
        <fullName evidence="1">C1q domain-containing protein</fullName>
    </recommendedName>
</protein>
<evidence type="ECO:0000313" key="3">
    <source>
        <dbReference type="Proteomes" id="UP000828390"/>
    </source>
</evidence>
<dbReference type="InterPro" id="IPR008983">
    <property type="entry name" value="Tumour_necrosis_fac-like_dom"/>
</dbReference>
<dbReference type="Proteomes" id="UP000828390">
    <property type="component" value="Unassembled WGS sequence"/>
</dbReference>